<dbReference type="PANTHER" id="PTHR24189">
    <property type="entry name" value="MYOTROPHIN"/>
    <property type="match status" value="1"/>
</dbReference>
<dbReference type="PROSITE" id="PS50088">
    <property type="entry name" value="ANK_REPEAT"/>
    <property type="match status" value="1"/>
</dbReference>
<sequence length="798" mass="86758">MAVSEKSVLEVPRVVCLSGILGIRLFWKVSCLSRGLLELRADSSSLGLGSVRLGFCSVSEREELARLLDDCLVRDDLPTLKRLLAVEGVSAQFPFLLTRALERYPSKERCIEFLSANWGTGGICSALSVDAVSGLTKESLASLIKGGVMKADSWVQHTHRRLMTISLLSVLIGCGKFECAEMALDQGARVEVCDSTSEWGVRRDHQVCFGWGPLQVLVVVLVLGRTVYGRGKGRFMSPDERERGFSLLRRVARAAKASGCLDWRVRVGMVGSLAGRCRRMRDEWADLSDSVEHTALGIACLSAEAEVVEVLLEAAKSEEGKGLSGRYEDLMSLAVSPEHWEARGRWKAEIEMDTSVALIVEQLGNFGFDLNREIVDKGTPLLEVCSKGWVKSAEALLEKGVSARGVTVRGRGGVPLECVPLLEALSSGSESSLPLVTLLLKAGADPNEPGVVRESDRIDRRNSPLATAIHMFHSKTASASTHATETVWPFLQALVEHGATCGEESTESPLLLACLFKDAELIRFLCKKAGANPRAVGKICTPSMKFAPRLFDSMPPSYSCDPLSFIFESVGSLAEWTKEGVEVQWGLVKTLVEMGGEPETELAGCDFRSLPSPASRCSSGFSRLANLISLVKECRGPLLLQLIRVLPLTALQEQVSFRRLGQAGLDPCPLAAALKVQWREGVEAMLERGVCVNRLSLSRLSNMSVRHNEDLHSPLRIALETGQKEIAAVLLERGARLSPADERWVLPSSVPADLAAMVNERRKSGDATTKKQSKSPPTKTSSSCGDAVSRVSIRPWKP</sequence>
<reference evidence="5" key="1">
    <citation type="submission" date="2014-11" db="EMBL/GenBank/DDBJ databases">
        <title>Molecular phylogeny of cliff fern family Woodsiaceae with morphological implications.</title>
        <authorList>
            <person name="Shao Y.-Z."/>
            <person name="Wei R."/>
            <person name="Zhang X.-C."/>
        </authorList>
    </citation>
    <scope>NUCLEOTIDE SEQUENCE</scope>
</reference>
<dbReference type="SMART" id="SM00248">
    <property type="entry name" value="ANK"/>
    <property type="match status" value="5"/>
</dbReference>
<feature type="region of interest" description="Disordered" evidence="4">
    <location>
        <begin position="757"/>
        <end position="798"/>
    </location>
</feature>
<feature type="repeat" description="ANK" evidence="3">
    <location>
        <begin position="710"/>
        <end position="742"/>
    </location>
</feature>
<evidence type="ECO:0000256" key="1">
    <source>
        <dbReference type="ARBA" id="ARBA00022737"/>
    </source>
</evidence>
<evidence type="ECO:0000313" key="5">
    <source>
        <dbReference type="EMBL" id="CUC10613.1"/>
    </source>
</evidence>
<feature type="compositionally biased region" description="Basic and acidic residues" evidence="4">
    <location>
        <begin position="759"/>
        <end position="769"/>
    </location>
</feature>
<dbReference type="InterPro" id="IPR002110">
    <property type="entry name" value="Ankyrin_rpt"/>
</dbReference>
<evidence type="ECO:0000256" key="3">
    <source>
        <dbReference type="PROSITE-ProRule" id="PRU00023"/>
    </source>
</evidence>
<dbReference type="EMBL" id="CDMZ01004756">
    <property type="protein sequence ID" value="CUC10613.1"/>
    <property type="molecule type" value="Genomic_DNA"/>
</dbReference>
<dbReference type="PROSITE" id="PS50297">
    <property type="entry name" value="ANK_REP_REGION"/>
    <property type="match status" value="1"/>
</dbReference>
<keyword evidence="1" id="KW-0677">Repeat</keyword>
<name>A0A0K6SAG3_9ALVE</name>
<proteinExistence type="predicted"/>
<dbReference type="InterPro" id="IPR050745">
    <property type="entry name" value="Multifunctional_regulatory"/>
</dbReference>
<keyword evidence="2 3" id="KW-0040">ANK repeat</keyword>
<evidence type="ECO:0000256" key="2">
    <source>
        <dbReference type="ARBA" id="ARBA00023043"/>
    </source>
</evidence>
<accession>A0A0K6SAG3</accession>
<dbReference type="SUPFAM" id="SSF48403">
    <property type="entry name" value="Ankyrin repeat"/>
    <property type="match status" value="1"/>
</dbReference>
<protein>
    <submittedName>
        <fullName evidence="5">Uncharacterized protein</fullName>
    </submittedName>
</protein>
<dbReference type="AlphaFoldDB" id="A0A0K6SAG3"/>
<dbReference type="VEuPathDB" id="CryptoDB:Cvel_1675"/>
<feature type="compositionally biased region" description="Low complexity" evidence="4">
    <location>
        <begin position="774"/>
        <end position="783"/>
    </location>
</feature>
<dbReference type="PANTHER" id="PTHR24189:SF50">
    <property type="entry name" value="ANKYRIN REPEAT AND SOCS BOX PROTEIN 2"/>
    <property type="match status" value="1"/>
</dbReference>
<evidence type="ECO:0000256" key="4">
    <source>
        <dbReference type="SAM" id="MobiDB-lite"/>
    </source>
</evidence>
<organism evidence="5">
    <name type="scientific">Chromera velia CCMP2878</name>
    <dbReference type="NCBI Taxonomy" id="1169474"/>
    <lineage>
        <taxon>Eukaryota</taxon>
        <taxon>Sar</taxon>
        <taxon>Alveolata</taxon>
        <taxon>Colpodellida</taxon>
        <taxon>Chromeraceae</taxon>
        <taxon>Chromera</taxon>
    </lineage>
</organism>
<gene>
    <name evidence="5" type="ORF">Cvel_1675.t1.CR1</name>
</gene>
<dbReference type="Gene3D" id="1.25.40.20">
    <property type="entry name" value="Ankyrin repeat-containing domain"/>
    <property type="match status" value="2"/>
</dbReference>
<dbReference type="PhylomeDB" id="A0A0K6SAG3"/>
<dbReference type="InterPro" id="IPR036770">
    <property type="entry name" value="Ankyrin_rpt-contain_sf"/>
</dbReference>